<reference evidence="2" key="1">
    <citation type="journal article" date="2024" name="Proc. Natl. Acad. Sci. U.S.A.">
        <title>Extraordinary preservation of gene collinearity over three hundred million years revealed in homosporous lycophytes.</title>
        <authorList>
            <person name="Li C."/>
            <person name="Wickell D."/>
            <person name="Kuo L.Y."/>
            <person name="Chen X."/>
            <person name="Nie B."/>
            <person name="Liao X."/>
            <person name="Peng D."/>
            <person name="Ji J."/>
            <person name="Jenkins J."/>
            <person name="Williams M."/>
            <person name="Shu S."/>
            <person name="Plott C."/>
            <person name="Barry K."/>
            <person name="Rajasekar S."/>
            <person name="Grimwood J."/>
            <person name="Han X."/>
            <person name="Sun S."/>
            <person name="Hou Z."/>
            <person name="He W."/>
            <person name="Dai G."/>
            <person name="Sun C."/>
            <person name="Schmutz J."/>
            <person name="Leebens-Mack J.H."/>
            <person name="Li F.W."/>
            <person name="Wang L."/>
        </authorList>
    </citation>
    <scope>NUCLEOTIDE SEQUENCE [LARGE SCALE GENOMIC DNA]</scope>
    <source>
        <strain evidence="2">cv. PW_Plant_1</strain>
    </source>
</reference>
<name>A0ACC2BVH7_DIPCM</name>
<proteinExistence type="predicted"/>
<dbReference type="Proteomes" id="UP001162992">
    <property type="component" value="Chromosome 13"/>
</dbReference>
<evidence type="ECO:0000313" key="2">
    <source>
        <dbReference type="Proteomes" id="UP001162992"/>
    </source>
</evidence>
<gene>
    <name evidence="1" type="ORF">O6H91_13G062600</name>
</gene>
<keyword evidence="2" id="KW-1185">Reference proteome</keyword>
<accession>A0ACC2BVH7</accession>
<comment type="caution">
    <text evidence="1">The sequence shown here is derived from an EMBL/GenBank/DDBJ whole genome shotgun (WGS) entry which is preliminary data.</text>
</comment>
<organism evidence="1 2">
    <name type="scientific">Diphasiastrum complanatum</name>
    <name type="common">Issler's clubmoss</name>
    <name type="synonym">Lycopodium complanatum</name>
    <dbReference type="NCBI Taxonomy" id="34168"/>
    <lineage>
        <taxon>Eukaryota</taxon>
        <taxon>Viridiplantae</taxon>
        <taxon>Streptophyta</taxon>
        <taxon>Embryophyta</taxon>
        <taxon>Tracheophyta</taxon>
        <taxon>Lycopodiopsida</taxon>
        <taxon>Lycopodiales</taxon>
        <taxon>Lycopodiaceae</taxon>
        <taxon>Lycopodioideae</taxon>
        <taxon>Diphasiastrum</taxon>
    </lineage>
</organism>
<dbReference type="EMBL" id="CM055104">
    <property type="protein sequence ID" value="KAJ7533746.1"/>
    <property type="molecule type" value="Genomic_DNA"/>
</dbReference>
<sequence>MTERRVRSGYLLEDKEEEVICPKPRRSAQYVPSLELAKPLRRHCNTTTHNVGDAGFEILDIFFSKFVKQRVFPASCGFPQHNSSCEPAHRFSPSVRVEGFITSCVESRCSVSAQA</sequence>
<protein>
    <submittedName>
        <fullName evidence="1">Uncharacterized protein</fullName>
    </submittedName>
</protein>
<evidence type="ECO:0000313" key="1">
    <source>
        <dbReference type="EMBL" id="KAJ7533746.1"/>
    </source>
</evidence>